<dbReference type="Proteomes" id="UP000054498">
    <property type="component" value="Unassembled WGS sequence"/>
</dbReference>
<sequence length="152" mass="15679">MTAGLLSFLAPRQHLQPLDLSAPEQQALKTHAALVERWGWRVTSAGPALGETADAPVSTRASPAAVLSCVPLLAGVALGGLDLKLYLHQLAECGGDAGGAGPPGVLRVLRSKACRGAVMFNDALSPQRCAELVDRLSTTQLPFCCAVRLAGG</sequence>
<dbReference type="PANTHER" id="PTHR10073:SF47">
    <property type="entry name" value="DNA MISMATCH REPAIR PROTEIN MLH3"/>
    <property type="match status" value="1"/>
</dbReference>
<dbReference type="InterPro" id="IPR042120">
    <property type="entry name" value="MutL_C_dimsub"/>
</dbReference>
<organism evidence="1 2">
    <name type="scientific">Monoraphidium neglectum</name>
    <dbReference type="NCBI Taxonomy" id="145388"/>
    <lineage>
        <taxon>Eukaryota</taxon>
        <taxon>Viridiplantae</taxon>
        <taxon>Chlorophyta</taxon>
        <taxon>core chlorophytes</taxon>
        <taxon>Chlorophyceae</taxon>
        <taxon>CS clade</taxon>
        <taxon>Sphaeropleales</taxon>
        <taxon>Selenastraceae</taxon>
        <taxon>Monoraphidium</taxon>
    </lineage>
</organism>
<dbReference type="GeneID" id="25726358"/>
<dbReference type="OrthoDB" id="429932at2759"/>
<dbReference type="Gene3D" id="3.30.1370.100">
    <property type="entry name" value="MutL, C-terminal domain, regulatory subdomain"/>
    <property type="match status" value="1"/>
</dbReference>
<dbReference type="GO" id="GO:0140664">
    <property type="term" value="F:ATP-dependent DNA damage sensor activity"/>
    <property type="evidence" value="ECO:0007669"/>
    <property type="project" value="InterPro"/>
</dbReference>
<reference evidence="1 2" key="1">
    <citation type="journal article" date="2013" name="BMC Genomics">
        <title>Reconstruction of the lipid metabolism for the microalga Monoraphidium neglectum from its genome sequence reveals characteristics suitable for biofuel production.</title>
        <authorList>
            <person name="Bogen C."/>
            <person name="Al-Dilaimi A."/>
            <person name="Albersmeier A."/>
            <person name="Wichmann J."/>
            <person name="Grundmann M."/>
            <person name="Rupp O."/>
            <person name="Lauersen K.J."/>
            <person name="Blifernez-Klassen O."/>
            <person name="Kalinowski J."/>
            <person name="Goesmann A."/>
            <person name="Mussgnug J.H."/>
            <person name="Kruse O."/>
        </authorList>
    </citation>
    <scope>NUCLEOTIDE SEQUENCE [LARGE SCALE GENOMIC DNA]</scope>
    <source>
        <strain evidence="1 2">SAG 48.87</strain>
    </source>
</reference>
<dbReference type="GO" id="GO:0032300">
    <property type="term" value="C:mismatch repair complex"/>
    <property type="evidence" value="ECO:0007669"/>
    <property type="project" value="InterPro"/>
</dbReference>
<dbReference type="GO" id="GO:0006298">
    <property type="term" value="P:mismatch repair"/>
    <property type="evidence" value="ECO:0007669"/>
    <property type="project" value="InterPro"/>
</dbReference>
<dbReference type="STRING" id="145388.A0A0D2KCC5"/>
<keyword evidence="2" id="KW-1185">Reference proteome</keyword>
<dbReference type="GO" id="GO:0016887">
    <property type="term" value="F:ATP hydrolysis activity"/>
    <property type="evidence" value="ECO:0007669"/>
    <property type="project" value="InterPro"/>
</dbReference>
<dbReference type="EMBL" id="KK100237">
    <property type="protein sequence ID" value="KIZ07708.1"/>
    <property type="molecule type" value="Genomic_DNA"/>
</dbReference>
<proteinExistence type="predicted"/>
<dbReference type="AlphaFoldDB" id="A0A0D2KCC5"/>
<dbReference type="InterPro" id="IPR042121">
    <property type="entry name" value="MutL_C_regsub"/>
</dbReference>
<dbReference type="PANTHER" id="PTHR10073">
    <property type="entry name" value="DNA MISMATCH REPAIR PROTEIN MLH, PMS, MUTL"/>
    <property type="match status" value="1"/>
</dbReference>
<dbReference type="Gene3D" id="3.30.1540.20">
    <property type="entry name" value="MutL, C-terminal domain, dimerisation subdomain"/>
    <property type="match status" value="1"/>
</dbReference>
<name>A0A0D2KCC5_9CHLO</name>
<gene>
    <name evidence="1" type="ORF">MNEG_0240</name>
</gene>
<accession>A0A0D2KCC5</accession>
<evidence type="ECO:0000313" key="2">
    <source>
        <dbReference type="Proteomes" id="UP000054498"/>
    </source>
</evidence>
<evidence type="ECO:0000313" key="1">
    <source>
        <dbReference type="EMBL" id="KIZ07708.1"/>
    </source>
</evidence>
<protein>
    <submittedName>
        <fullName evidence="1">Uncharacterized protein</fullName>
    </submittedName>
</protein>
<dbReference type="InterPro" id="IPR038973">
    <property type="entry name" value="MutL/Mlh/Pms-like"/>
</dbReference>
<dbReference type="KEGG" id="mng:MNEG_0240"/>
<dbReference type="RefSeq" id="XP_013906727.1">
    <property type="nucleotide sequence ID" value="XM_014051273.1"/>
</dbReference>